<keyword evidence="3" id="KW-1185">Reference proteome</keyword>
<dbReference type="PANTHER" id="PTHR35271">
    <property type="entry name" value="ABC TRANSPORTER, SUBSTRATE-BINDING LIPOPROTEIN-RELATED"/>
    <property type="match status" value="1"/>
</dbReference>
<gene>
    <name evidence="2" type="ORF">DCC88_11575</name>
</gene>
<evidence type="ECO:0000313" key="2">
    <source>
        <dbReference type="EMBL" id="RDB35176.1"/>
    </source>
</evidence>
<evidence type="ECO:0000313" key="3">
    <source>
        <dbReference type="Proteomes" id="UP000253934"/>
    </source>
</evidence>
<name>A0A369KVK1_9BACT</name>
<organism evidence="2 3">
    <name type="scientific">Spirobacillus cienkowskii</name>
    <dbReference type="NCBI Taxonomy" id="495820"/>
    <lineage>
        <taxon>Bacteria</taxon>
        <taxon>Pseudomonadati</taxon>
        <taxon>Bdellovibrionota</taxon>
        <taxon>Oligoflexia</taxon>
        <taxon>Silvanigrellales</taxon>
        <taxon>Spirobacillus</taxon>
    </lineage>
</organism>
<sequence length="215" mass="24794">MKTQILSYIKIIFLALIICNKSTSYAGNKDIVVVESYSKEYKWDVDYDKELKNRLGNQYQLHFFEMNTKKVPKSEHEKRGQEALKFINKISPILVILGDDAALKFVGPTLEKNKIKTVYLGVNNNPRAYFDTEPKYVTGVLERPLIRRSSIFIKDIIPKAKKVLILFDNDRTSEIVHEDFFSKKPSVDFSGIIYDIFLVSNTPSTKFVGNIDNQK</sequence>
<dbReference type="Proteomes" id="UP000253934">
    <property type="component" value="Unassembled WGS sequence"/>
</dbReference>
<dbReference type="AlphaFoldDB" id="A0A369KVK1"/>
<feature type="signal peptide" evidence="1">
    <location>
        <begin position="1"/>
        <end position="26"/>
    </location>
</feature>
<feature type="chain" id="PRO_5016686534" evidence="1">
    <location>
        <begin position="27"/>
        <end position="215"/>
    </location>
</feature>
<comment type="caution">
    <text evidence="2">The sequence shown here is derived from an EMBL/GenBank/DDBJ whole genome shotgun (WGS) entry which is preliminary data.</text>
</comment>
<dbReference type="PANTHER" id="PTHR35271:SF1">
    <property type="entry name" value="ABC TRANSPORTER, SUBSTRATE-BINDING LIPOPROTEIN"/>
    <property type="match status" value="1"/>
</dbReference>
<reference evidence="2" key="1">
    <citation type="submission" date="2018-04" db="EMBL/GenBank/DDBJ databases">
        <title>Draft genome sequence of the Candidatus Spirobacillus cienkowskii, a pathogen of freshwater Daphnia species, reconstructed from hemolymph metagenomic reads.</title>
        <authorList>
            <person name="Bresciani L."/>
            <person name="Lemos L.N."/>
            <person name="Wale N."/>
            <person name="Lin J.Y."/>
            <person name="Fernandes G.R."/>
            <person name="Duffy M.A."/>
            <person name="Rodrigues J.M."/>
        </authorList>
    </citation>
    <scope>NUCLEOTIDE SEQUENCE [LARGE SCALE GENOMIC DNA]</scope>
    <source>
        <strain evidence="2">Binning01</strain>
    </source>
</reference>
<dbReference type="EMBL" id="QOVW01000099">
    <property type="protein sequence ID" value="RDB35176.1"/>
    <property type="molecule type" value="Genomic_DNA"/>
</dbReference>
<evidence type="ECO:0000256" key="1">
    <source>
        <dbReference type="SAM" id="SignalP"/>
    </source>
</evidence>
<proteinExistence type="predicted"/>
<dbReference type="InterPro" id="IPR007487">
    <property type="entry name" value="ABC_transpt-TYRBP-like"/>
</dbReference>
<keyword evidence="1" id="KW-0732">Signal</keyword>
<protein>
    <submittedName>
        <fullName evidence="2">Uncharacterized protein</fullName>
    </submittedName>
</protein>
<accession>A0A369KVK1</accession>